<dbReference type="AlphaFoldDB" id="A0AB39Z5U4"/>
<dbReference type="PANTHER" id="PTHR47595:SF1">
    <property type="entry name" value="MYB_SANT-LIKE DNA-BINDING DOMAIN-CONTAINING PROTEIN"/>
    <property type="match status" value="1"/>
</dbReference>
<feature type="region of interest" description="Disordered" evidence="1">
    <location>
        <begin position="405"/>
        <end position="436"/>
    </location>
</feature>
<dbReference type="SMART" id="SM00717">
    <property type="entry name" value="SANT"/>
    <property type="match status" value="3"/>
</dbReference>
<dbReference type="Pfam" id="PF13837">
    <property type="entry name" value="Myb_DNA-bind_4"/>
    <property type="match status" value="3"/>
</dbReference>
<feature type="compositionally biased region" description="Acidic residues" evidence="1">
    <location>
        <begin position="287"/>
        <end position="297"/>
    </location>
</feature>
<feature type="region of interest" description="Disordered" evidence="1">
    <location>
        <begin position="266"/>
        <end position="303"/>
    </location>
</feature>
<dbReference type="GO" id="GO:0016604">
    <property type="term" value="C:nuclear body"/>
    <property type="evidence" value="ECO:0007669"/>
    <property type="project" value="TreeGrafter"/>
</dbReference>
<dbReference type="Proteomes" id="UP001652628">
    <property type="component" value="Chromosome 2R"/>
</dbReference>
<feature type="compositionally biased region" description="Polar residues" evidence="1">
    <location>
        <begin position="420"/>
        <end position="436"/>
    </location>
</feature>
<name>A0AB39Z5U4_DROSZ</name>
<feature type="domain" description="Myb-like" evidence="2">
    <location>
        <begin position="178"/>
        <end position="247"/>
    </location>
</feature>
<evidence type="ECO:0000256" key="1">
    <source>
        <dbReference type="SAM" id="MobiDB-lite"/>
    </source>
</evidence>
<dbReference type="InterPro" id="IPR001005">
    <property type="entry name" value="SANT/Myb"/>
</dbReference>
<dbReference type="PANTHER" id="PTHR47595">
    <property type="entry name" value="HEAT SHOCK 70 KDA PROTEIN 14"/>
    <property type="match status" value="1"/>
</dbReference>
<feature type="domain" description="Myb-like" evidence="2">
    <location>
        <begin position="303"/>
        <end position="368"/>
    </location>
</feature>
<feature type="compositionally biased region" description="Acidic residues" evidence="1">
    <location>
        <begin position="134"/>
        <end position="154"/>
    </location>
</feature>
<evidence type="ECO:0000313" key="3">
    <source>
        <dbReference type="Proteomes" id="UP001652628"/>
    </source>
</evidence>
<dbReference type="GeneID" id="108009262"/>
<dbReference type="InterPro" id="IPR044822">
    <property type="entry name" value="Myb_DNA-bind_4"/>
</dbReference>
<dbReference type="GO" id="GO:0045893">
    <property type="term" value="P:positive regulation of DNA-templated transcription"/>
    <property type="evidence" value="ECO:0007669"/>
    <property type="project" value="TreeGrafter"/>
</dbReference>
<proteinExistence type="predicted"/>
<protein>
    <submittedName>
        <fullName evidence="4">Uncharacterized protein isoform X1</fullName>
    </submittedName>
</protein>
<organism evidence="3 4">
    <name type="scientific">Drosophila suzukii</name>
    <name type="common">Spotted-wing drosophila fruit fly</name>
    <dbReference type="NCBI Taxonomy" id="28584"/>
    <lineage>
        <taxon>Eukaryota</taxon>
        <taxon>Metazoa</taxon>
        <taxon>Ecdysozoa</taxon>
        <taxon>Arthropoda</taxon>
        <taxon>Hexapoda</taxon>
        <taxon>Insecta</taxon>
        <taxon>Pterygota</taxon>
        <taxon>Neoptera</taxon>
        <taxon>Endopterygota</taxon>
        <taxon>Diptera</taxon>
        <taxon>Brachycera</taxon>
        <taxon>Muscomorpha</taxon>
        <taxon>Ephydroidea</taxon>
        <taxon>Drosophilidae</taxon>
        <taxon>Drosophila</taxon>
        <taxon>Sophophora</taxon>
    </lineage>
</organism>
<reference evidence="4" key="1">
    <citation type="submission" date="2025-08" db="UniProtKB">
        <authorList>
            <consortium name="RefSeq"/>
        </authorList>
    </citation>
    <scope>IDENTIFICATION</scope>
</reference>
<evidence type="ECO:0000313" key="4">
    <source>
        <dbReference type="RefSeq" id="XP_016928949.3"/>
    </source>
</evidence>
<feature type="domain" description="Myb-like" evidence="2">
    <location>
        <begin position="43"/>
        <end position="106"/>
    </location>
</feature>
<feature type="compositionally biased region" description="Low complexity" evidence="1">
    <location>
        <begin position="155"/>
        <end position="166"/>
    </location>
</feature>
<gene>
    <name evidence="4" type="primary">LOC108009262</name>
</gene>
<accession>A0AB39Z5U4</accession>
<dbReference type="RefSeq" id="XP_016928949.3">
    <property type="nucleotide sequence ID" value="XM_017073460.4"/>
</dbReference>
<keyword evidence="3" id="KW-1185">Reference proteome</keyword>
<feature type="region of interest" description="Disordered" evidence="1">
    <location>
        <begin position="131"/>
        <end position="166"/>
    </location>
</feature>
<feature type="compositionally biased region" description="Low complexity" evidence="1">
    <location>
        <begin position="277"/>
        <end position="286"/>
    </location>
</feature>
<feature type="compositionally biased region" description="Acidic residues" evidence="1">
    <location>
        <begin position="266"/>
        <end position="276"/>
    </location>
</feature>
<dbReference type="Gene3D" id="1.10.10.60">
    <property type="entry name" value="Homeodomain-like"/>
    <property type="match status" value="1"/>
</dbReference>
<sequence length="523" mass="59595">MSHFSTFNGNDEDENEAEQKYAHLINLGNANHSAVENSSGRAGRCNWTEDEVEIFLGIIHQLKLQSPLRRPRNEKVFKVISREMAKRSCPKSPKELRFKYHQMRRQYVMARNGGEPYEHFQAVHELMQGNGGSDLEEQELDSDSDGDGEADEDQSGMISESDGDAALDASSSSINIVPRCKWAEGEVDILLDLIHSLGLRTALLRKRNAKVFKLLAKEMAKRNCHKGADKLRIKFQLLRRMYNKVKNGTGDTFEHFEAMRQVLDPTEEEAAAEAEAEANLSSASDSEFNDSDEEEGDASQKGGAHFWTDEEVDSFLLTIRDNSLIHALDGSRKRNFQTLAHISNILAKQAIKRTPHQLRNKLRLLFKRHREAKEHGLDNVRILPRHFELLEELIQAPLENKRSIIPRPVRHTKPAFSKPPSKSNVPLESDSENSSSTCDLLRAAADSEDYEDAMEMEEPTPIEALSAIIDGQKQLLSQIKSANETFLRQQREQQQQFLLQVTDVMRRDREETLRCIREMLQPK</sequence>
<evidence type="ECO:0000259" key="2">
    <source>
        <dbReference type="SMART" id="SM00717"/>
    </source>
</evidence>